<evidence type="ECO:0000313" key="1">
    <source>
        <dbReference type="EMBL" id="KAL3784662.1"/>
    </source>
</evidence>
<accession>A0ABD3P9H2</accession>
<dbReference type="Gene3D" id="1.20.1250.20">
    <property type="entry name" value="MFS general substrate transporter like domains"/>
    <property type="match status" value="1"/>
</dbReference>
<protein>
    <submittedName>
        <fullName evidence="1">Uncharacterized protein</fullName>
    </submittedName>
</protein>
<reference evidence="1 2" key="1">
    <citation type="journal article" date="2020" name="G3 (Bethesda)">
        <title>Improved Reference Genome for Cyclotella cryptica CCMP332, a Model for Cell Wall Morphogenesis, Salinity Adaptation, and Lipid Production in Diatoms (Bacillariophyta).</title>
        <authorList>
            <person name="Roberts W.R."/>
            <person name="Downey K.M."/>
            <person name="Ruck E.C."/>
            <person name="Traller J.C."/>
            <person name="Alverson A.J."/>
        </authorList>
    </citation>
    <scope>NUCLEOTIDE SEQUENCE [LARGE SCALE GENOMIC DNA]</scope>
    <source>
        <strain evidence="1 2">CCMP332</strain>
    </source>
</reference>
<proteinExistence type="predicted"/>
<dbReference type="InterPro" id="IPR036259">
    <property type="entry name" value="MFS_trans_sf"/>
</dbReference>
<sequence>MLSEAVLVRVAIPALSERRAMRVGLASFSMQCILLAVVDSPWHLFACDALAVPRNLVYPSVSSLVSATVRPDMVGRALGAVNGVKTAVMAAMAFHAGSALLSVDQEDILYKGGMEYNYNIDLREVEEVNLLDRNVGIKKGSK</sequence>
<comment type="caution">
    <text evidence="1">The sequence shown here is derived from an EMBL/GenBank/DDBJ whole genome shotgun (WGS) entry which is preliminary data.</text>
</comment>
<name>A0ABD3P9H2_9STRA</name>
<keyword evidence="2" id="KW-1185">Reference proteome</keyword>
<dbReference type="EMBL" id="JABMIG020000231">
    <property type="protein sequence ID" value="KAL3784662.1"/>
    <property type="molecule type" value="Genomic_DNA"/>
</dbReference>
<gene>
    <name evidence="1" type="ORF">HJC23_012178</name>
</gene>
<evidence type="ECO:0000313" key="2">
    <source>
        <dbReference type="Proteomes" id="UP001516023"/>
    </source>
</evidence>
<organism evidence="1 2">
    <name type="scientific">Cyclotella cryptica</name>
    <dbReference type="NCBI Taxonomy" id="29204"/>
    <lineage>
        <taxon>Eukaryota</taxon>
        <taxon>Sar</taxon>
        <taxon>Stramenopiles</taxon>
        <taxon>Ochrophyta</taxon>
        <taxon>Bacillariophyta</taxon>
        <taxon>Coscinodiscophyceae</taxon>
        <taxon>Thalassiosirophycidae</taxon>
        <taxon>Stephanodiscales</taxon>
        <taxon>Stephanodiscaceae</taxon>
        <taxon>Cyclotella</taxon>
    </lineage>
</organism>
<dbReference type="SUPFAM" id="SSF103473">
    <property type="entry name" value="MFS general substrate transporter"/>
    <property type="match status" value="1"/>
</dbReference>
<dbReference type="Proteomes" id="UP001516023">
    <property type="component" value="Unassembled WGS sequence"/>
</dbReference>
<dbReference type="AlphaFoldDB" id="A0ABD3P9H2"/>